<evidence type="ECO:0000256" key="2">
    <source>
        <dbReference type="PIRSR" id="PIRSR637460-2"/>
    </source>
</evidence>
<evidence type="ECO:0000313" key="6">
    <source>
        <dbReference type="Proteomes" id="UP000294911"/>
    </source>
</evidence>
<dbReference type="OrthoDB" id="5503950at2"/>
<reference evidence="5 6" key="1">
    <citation type="submission" date="2019-03" db="EMBL/GenBank/DDBJ databases">
        <title>Genomic Encyclopedia of Type Strains, Phase IV (KMG-IV): sequencing the most valuable type-strain genomes for metagenomic binning, comparative biology and taxonomic classification.</title>
        <authorList>
            <person name="Goeker M."/>
        </authorList>
    </citation>
    <scope>NUCLEOTIDE SEQUENCE [LARGE SCALE GENOMIC DNA]</scope>
    <source>
        <strain evidence="5 6">DSM 45765</strain>
    </source>
</reference>
<dbReference type="RefSeq" id="WP_132877786.1">
    <property type="nucleotide sequence ID" value="NZ_SLXQ01000006.1"/>
</dbReference>
<feature type="disulfide bond" evidence="2">
    <location>
        <begin position="55"/>
        <end position="80"/>
    </location>
</feature>
<dbReference type="SUPFAM" id="SSF52266">
    <property type="entry name" value="SGNH hydrolase"/>
    <property type="match status" value="1"/>
</dbReference>
<keyword evidence="2" id="KW-1015">Disulfide bond</keyword>
<protein>
    <submittedName>
        <fullName evidence="5">GDSL-like lipase/acylhydrolase family protein</fullName>
    </submittedName>
</protein>
<dbReference type="GO" id="GO:0019433">
    <property type="term" value="P:triglyceride catabolic process"/>
    <property type="evidence" value="ECO:0007669"/>
    <property type="project" value="TreeGrafter"/>
</dbReference>
<evidence type="ECO:0000313" key="5">
    <source>
        <dbReference type="EMBL" id="TCP51914.1"/>
    </source>
</evidence>
<feature type="active site" description="Nucleophile" evidence="1">
    <location>
        <position position="39"/>
    </location>
</feature>
<dbReference type="InterPro" id="IPR037460">
    <property type="entry name" value="SEST-like"/>
</dbReference>
<keyword evidence="3" id="KW-0732">Signal</keyword>
<feature type="domain" description="SGNH hydrolase-type esterase" evidence="4">
    <location>
        <begin position="35"/>
        <end position="250"/>
    </location>
</feature>
<evidence type="ECO:0000256" key="3">
    <source>
        <dbReference type="SAM" id="SignalP"/>
    </source>
</evidence>
<name>A0A4R2QS36_9PSEU</name>
<feature type="signal peptide" evidence="3">
    <location>
        <begin position="1"/>
        <end position="26"/>
    </location>
</feature>
<dbReference type="CDD" id="cd01823">
    <property type="entry name" value="SEST_like"/>
    <property type="match status" value="1"/>
</dbReference>
<sequence>MRMVRTLICAAAAALGVSVLAAPAVAAPAAENYVALGDSYASGVGAGDYGDSGDCKRSANAYPELWAAANEAASFDFQACLGARTDQVLEGQLDALTADTTTVTVTMGGNDAGFTDVMITCNTSSDQGCLDRLAEAEDFVNTELPAKLDSVYAAIAERAPNATVYAVGYPRFYELDGSCNAGLSEVKREAINGAADTLVEVTAQRAEAAGVTFVDVRTAFDGHGICSDDWWLHSVKLPADESYHPNVAGQNGYYEALAAVTG</sequence>
<feature type="disulfide bond" evidence="2">
    <location>
        <begin position="179"/>
        <end position="226"/>
    </location>
</feature>
<dbReference type="InterPro" id="IPR036514">
    <property type="entry name" value="SGNH_hydro_sf"/>
</dbReference>
<dbReference type="InterPro" id="IPR013830">
    <property type="entry name" value="SGNH_hydro"/>
</dbReference>
<feature type="active site" evidence="1">
    <location>
        <position position="244"/>
    </location>
</feature>
<evidence type="ECO:0000256" key="1">
    <source>
        <dbReference type="PIRSR" id="PIRSR637460-1"/>
    </source>
</evidence>
<keyword evidence="5" id="KW-0378">Hydrolase</keyword>
<gene>
    <name evidence="5" type="ORF">EV191_10678</name>
</gene>
<dbReference type="Proteomes" id="UP000294911">
    <property type="component" value="Unassembled WGS sequence"/>
</dbReference>
<dbReference type="Pfam" id="PF13472">
    <property type="entry name" value="Lipase_GDSL_2"/>
    <property type="match status" value="1"/>
</dbReference>
<dbReference type="GO" id="GO:0004806">
    <property type="term" value="F:triacylglycerol lipase activity"/>
    <property type="evidence" value="ECO:0007669"/>
    <property type="project" value="TreeGrafter"/>
</dbReference>
<keyword evidence="6" id="KW-1185">Reference proteome</keyword>
<accession>A0A4R2QS36</accession>
<feature type="disulfide bond" evidence="2">
    <location>
        <begin position="121"/>
        <end position="129"/>
    </location>
</feature>
<comment type="caution">
    <text evidence="5">The sequence shown here is derived from an EMBL/GenBank/DDBJ whole genome shotgun (WGS) entry which is preliminary data.</text>
</comment>
<organism evidence="5 6">
    <name type="scientific">Tamaricihabitans halophyticus</name>
    <dbReference type="NCBI Taxonomy" id="1262583"/>
    <lineage>
        <taxon>Bacteria</taxon>
        <taxon>Bacillati</taxon>
        <taxon>Actinomycetota</taxon>
        <taxon>Actinomycetes</taxon>
        <taxon>Pseudonocardiales</taxon>
        <taxon>Pseudonocardiaceae</taxon>
        <taxon>Tamaricihabitans</taxon>
    </lineage>
</organism>
<dbReference type="PANTHER" id="PTHR37981">
    <property type="entry name" value="LIPASE 2"/>
    <property type="match status" value="1"/>
</dbReference>
<evidence type="ECO:0000259" key="4">
    <source>
        <dbReference type="Pfam" id="PF13472"/>
    </source>
</evidence>
<proteinExistence type="predicted"/>
<dbReference type="AlphaFoldDB" id="A0A4R2QS36"/>
<dbReference type="Gene3D" id="3.40.50.1110">
    <property type="entry name" value="SGNH hydrolase"/>
    <property type="match status" value="1"/>
</dbReference>
<dbReference type="EMBL" id="SLXQ01000006">
    <property type="protein sequence ID" value="TCP51914.1"/>
    <property type="molecule type" value="Genomic_DNA"/>
</dbReference>
<dbReference type="PANTHER" id="PTHR37981:SF1">
    <property type="entry name" value="SGNH HYDROLASE-TYPE ESTERASE DOMAIN-CONTAINING PROTEIN"/>
    <property type="match status" value="1"/>
</dbReference>
<feature type="chain" id="PRO_5038487088" evidence="3">
    <location>
        <begin position="27"/>
        <end position="262"/>
    </location>
</feature>